<name>A0AAD8QEU1_9PEZI</name>
<gene>
    <name evidence="1" type="ORF">LY79DRAFT_29653</name>
</gene>
<evidence type="ECO:0000313" key="2">
    <source>
        <dbReference type="Proteomes" id="UP001230504"/>
    </source>
</evidence>
<accession>A0AAD8QEU1</accession>
<keyword evidence="2" id="KW-1185">Reference proteome</keyword>
<sequence length="105" mass="11660">MDWLLSVYTLRPLAWSAPSPEIAPAGGRGRRSSSNHPAFSPSQSLIELDFSVYLQPAMIRGRLLPTLLDACCSGESGMLLKRRYPFLLSSFVPPARPLAQRWSRS</sequence>
<dbReference type="GeneID" id="85436494"/>
<organism evidence="1 2">
    <name type="scientific">Colletotrichum navitas</name>
    <dbReference type="NCBI Taxonomy" id="681940"/>
    <lineage>
        <taxon>Eukaryota</taxon>
        <taxon>Fungi</taxon>
        <taxon>Dikarya</taxon>
        <taxon>Ascomycota</taxon>
        <taxon>Pezizomycotina</taxon>
        <taxon>Sordariomycetes</taxon>
        <taxon>Hypocreomycetidae</taxon>
        <taxon>Glomerellales</taxon>
        <taxon>Glomerellaceae</taxon>
        <taxon>Colletotrichum</taxon>
        <taxon>Colletotrichum graminicola species complex</taxon>
    </lineage>
</organism>
<proteinExistence type="predicted"/>
<dbReference type="Proteomes" id="UP001230504">
    <property type="component" value="Unassembled WGS sequence"/>
</dbReference>
<dbReference type="AlphaFoldDB" id="A0AAD8QEU1"/>
<evidence type="ECO:0000313" key="1">
    <source>
        <dbReference type="EMBL" id="KAK1600716.1"/>
    </source>
</evidence>
<comment type="caution">
    <text evidence="1">The sequence shown here is derived from an EMBL/GenBank/DDBJ whole genome shotgun (WGS) entry which is preliminary data.</text>
</comment>
<protein>
    <submittedName>
        <fullName evidence="1">Uncharacterized protein</fullName>
    </submittedName>
</protein>
<dbReference type="RefSeq" id="XP_060421212.1">
    <property type="nucleotide sequence ID" value="XM_060552254.1"/>
</dbReference>
<reference evidence="1" key="1">
    <citation type="submission" date="2021-06" db="EMBL/GenBank/DDBJ databases">
        <title>Comparative genomics, transcriptomics and evolutionary studies reveal genomic signatures of adaptation to plant cell wall in hemibiotrophic fungi.</title>
        <authorList>
            <consortium name="DOE Joint Genome Institute"/>
            <person name="Baroncelli R."/>
            <person name="Diaz J.F."/>
            <person name="Benocci T."/>
            <person name="Peng M."/>
            <person name="Battaglia E."/>
            <person name="Haridas S."/>
            <person name="Andreopoulos W."/>
            <person name="Labutti K."/>
            <person name="Pangilinan J."/>
            <person name="Floch G.L."/>
            <person name="Makela M.R."/>
            <person name="Henrissat B."/>
            <person name="Grigoriev I.V."/>
            <person name="Crouch J.A."/>
            <person name="De Vries R.P."/>
            <person name="Sukno S.A."/>
            <person name="Thon M.R."/>
        </authorList>
    </citation>
    <scope>NUCLEOTIDE SEQUENCE</scope>
    <source>
        <strain evidence="1">CBS 125086</strain>
    </source>
</reference>
<dbReference type="EMBL" id="JAHLJV010000001">
    <property type="protein sequence ID" value="KAK1600716.1"/>
    <property type="molecule type" value="Genomic_DNA"/>
</dbReference>